<dbReference type="Gene3D" id="1.10.10.10">
    <property type="entry name" value="Winged helix-like DNA-binding domain superfamily/Winged helix DNA-binding domain"/>
    <property type="match status" value="1"/>
</dbReference>
<feature type="domain" description="Response regulatory" evidence="6">
    <location>
        <begin position="6"/>
        <end position="120"/>
    </location>
</feature>
<dbReference type="PROSITE" id="PS50110">
    <property type="entry name" value="RESPONSE_REGULATORY"/>
    <property type="match status" value="1"/>
</dbReference>
<dbReference type="PANTHER" id="PTHR44688:SF16">
    <property type="entry name" value="DNA-BINDING TRANSCRIPTIONAL ACTIVATOR DEVR_DOSR"/>
    <property type="match status" value="1"/>
</dbReference>
<name>A0A1H3FP44_ALLWA</name>
<dbReference type="Gene3D" id="3.40.50.2300">
    <property type="match status" value="1"/>
</dbReference>
<dbReference type="SMART" id="SM00448">
    <property type="entry name" value="REC"/>
    <property type="match status" value="1"/>
</dbReference>
<dbReference type="InterPro" id="IPR036388">
    <property type="entry name" value="WH-like_DNA-bd_sf"/>
</dbReference>
<dbReference type="PANTHER" id="PTHR44688">
    <property type="entry name" value="DNA-BINDING TRANSCRIPTIONAL ACTIVATOR DEVR_DOSR"/>
    <property type="match status" value="1"/>
</dbReference>
<evidence type="ECO:0000256" key="4">
    <source>
        <dbReference type="PROSITE-ProRule" id="PRU00169"/>
    </source>
</evidence>
<feature type="domain" description="HTH luxR-type" evidence="5">
    <location>
        <begin position="136"/>
        <end position="201"/>
    </location>
</feature>
<dbReference type="SUPFAM" id="SSF52172">
    <property type="entry name" value="CheY-like"/>
    <property type="match status" value="1"/>
</dbReference>
<dbReference type="EMBL" id="FNOW01000020">
    <property type="protein sequence ID" value="SDX92853.1"/>
    <property type="molecule type" value="Genomic_DNA"/>
</dbReference>
<keyword evidence="3" id="KW-0804">Transcription</keyword>
<dbReference type="InterPro" id="IPR001789">
    <property type="entry name" value="Sig_transdc_resp-reg_receiver"/>
</dbReference>
<protein>
    <submittedName>
        <fullName evidence="7">RNA polymerase sigma factor, sigma-70 family</fullName>
    </submittedName>
</protein>
<dbReference type="InterPro" id="IPR011006">
    <property type="entry name" value="CheY-like_superfamily"/>
</dbReference>
<keyword evidence="1" id="KW-0805">Transcription regulation</keyword>
<keyword evidence="4" id="KW-0597">Phosphoprotein</keyword>
<keyword evidence="2" id="KW-0238">DNA-binding</keyword>
<keyword evidence="8" id="KW-1185">Reference proteome</keyword>
<evidence type="ECO:0000313" key="7">
    <source>
        <dbReference type="EMBL" id="SDX92853.1"/>
    </source>
</evidence>
<evidence type="ECO:0000259" key="6">
    <source>
        <dbReference type="PROSITE" id="PS50110"/>
    </source>
</evidence>
<dbReference type="CDD" id="cd06170">
    <property type="entry name" value="LuxR_C_like"/>
    <property type="match status" value="1"/>
</dbReference>
<gene>
    <name evidence="7" type="ORF">SAMN05421644_12018</name>
</gene>
<dbReference type="STRING" id="61595.SAMN05421644_12018"/>
<dbReference type="AlphaFoldDB" id="A0A1H3FP44"/>
<evidence type="ECO:0000259" key="5">
    <source>
        <dbReference type="PROSITE" id="PS50043"/>
    </source>
</evidence>
<accession>A0A1H3FP44</accession>
<dbReference type="SMART" id="SM00421">
    <property type="entry name" value="HTH_LUXR"/>
    <property type="match status" value="1"/>
</dbReference>
<dbReference type="PROSITE" id="PS50043">
    <property type="entry name" value="HTH_LUXR_2"/>
    <property type="match status" value="1"/>
</dbReference>
<dbReference type="Proteomes" id="UP000198672">
    <property type="component" value="Unassembled WGS sequence"/>
</dbReference>
<evidence type="ECO:0000256" key="2">
    <source>
        <dbReference type="ARBA" id="ARBA00023125"/>
    </source>
</evidence>
<dbReference type="CDD" id="cd17537">
    <property type="entry name" value="REC_FixJ"/>
    <property type="match status" value="1"/>
</dbReference>
<dbReference type="InterPro" id="IPR000792">
    <property type="entry name" value="Tscrpt_reg_LuxR_C"/>
</dbReference>
<evidence type="ECO:0000313" key="8">
    <source>
        <dbReference type="Proteomes" id="UP000198672"/>
    </source>
</evidence>
<dbReference type="Pfam" id="PF00196">
    <property type="entry name" value="GerE"/>
    <property type="match status" value="1"/>
</dbReference>
<dbReference type="GO" id="GO:0000160">
    <property type="term" value="P:phosphorelay signal transduction system"/>
    <property type="evidence" value="ECO:0007669"/>
    <property type="project" value="InterPro"/>
</dbReference>
<dbReference type="GO" id="GO:0006355">
    <property type="term" value="P:regulation of DNA-templated transcription"/>
    <property type="evidence" value="ECO:0007669"/>
    <property type="project" value="InterPro"/>
</dbReference>
<dbReference type="PROSITE" id="PS00622">
    <property type="entry name" value="HTH_LUXR_1"/>
    <property type="match status" value="1"/>
</dbReference>
<organism evidence="7 8">
    <name type="scientific">Allochromatium warmingii</name>
    <name type="common">Chromatium warmingii</name>
    <dbReference type="NCBI Taxonomy" id="61595"/>
    <lineage>
        <taxon>Bacteria</taxon>
        <taxon>Pseudomonadati</taxon>
        <taxon>Pseudomonadota</taxon>
        <taxon>Gammaproteobacteria</taxon>
        <taxon>Chromatiales</taxon>
        <taxon>Chromatiaceae</taxon>
        <taxon>Allochromatium</taxon>
    </lineage>
</organism>
<dbReference type="Pfam" id="PF00072">
    <property type="entry name" value="Response_reg"/>
    <property type="match status" value="1"/>
</dbReference>
<dbReference type="RefSeq" id="WP_091333663.1">
    <property type="nucleotide sequence ID" value="NZ_FNOW01000020.1"/>
</dbReference>
<proteinExistence type="predicted"/>
<dbReference type="PRINTS" id="PR00038">
    <property type="entry name" value="HTHLUXR"/>
</dbReference>
<evidence type="ECO:0000256" key="1">
    <source>
        <dbReference type="ARBA" id="ARBA00023015"/>
    </source>
</evidence>
<dbReference type="OrthoDB" id="9802186at2"/>
<evidence type="ECO:0000256" key="3">
    <source>
        <dbReference type="ARBA" id="ARBA00023163"/>
    </source>
</evidence>
<dbReference type="GO" id="GO:0003677">
    <property type="term" value="F:DNA binding"/>
    <property type="evidence" value="ECO:0007669"/>
    <property type="project" value="UniProtKB-KW"/>
</dbReference>
<reference evidence="8" key="1">
    <citation type="submission" date="2016-10" db="EMBL/GenBank/DDBJ databases">
        <authorList>
            <person name="Varghese N."/>
            <person name="Submissions S."/>
        </authorList>
    </citation>
    <scope>NUCLEOTIDE SEQUENCE [LARGE SCALE GENOMIC DNA]</scope>
    <source>
        <strain evidence="8">DSM 173</strain>
    </source>
</reference>
<feature type="modified residue" description="4-aspartylphosphate" evidence="4">
    <location>
        <position position="55"/>
    </location>
</feature>
<sequence length="215" mass="23724">MTTEQTVFLVDDDPGMRDSLTLILELAGYRVRSFASPAAFLAVFSAAERGCLVLDLRLPDMTGLELQRELLERGALLPIIFLSAFGDVPTTVRAIQNGAIDFLEKPASTEQLLQRIAAALIEDHRRRTEAATEHAIRERFRQLTPREYEVLTLTTGGLTNKDIARQLGISPRTVENHRARMMEKMGAANLAELCRMAAVCQVSPAQSSSGRTLLS</sequence>